<dbReference type="Proteomes" id="UP000563906">
    <property type="component" value="Unassembled WGS sequence"/>
</dbReference>
<dbReference type="RefSeq" id="WP_182124884.1">
    <property type="nucleotide sequence ID" value="NZ_JACGLS010000003.1"/>
</dbReference>
<sequence>MLFSNHTAHKMKKSILNLGKALNKAEQKSINAGDGTLPSDSLIDCLETMCINMPNPDYNMGPFDPLGGPDQNGLVFVTGVCRDGKCYYV</sequence>
<protein>
    <submittedName>
        <fullName evidence="1">Uncharacterized protein</fullName>
    </submittedName>
</protein>
<evidence type="ECO:0000313" key="2">
    <source>
        <dbReference type="Proteomes" id="UP000563906"/>
    </source>
</evidence>
<keyword evidence="2" id="KW-1185">Reference proteome</keyword>
<evidence type="ECO:0000313" key="1">
    <source>
        <dbReference type="EMBL" id="MBA6156378.1"/>
    </source>
</evidence>
<dbReference type="EMBL" id="JACGLS010000003">
    <property type="protein sequence ID" value="MBA6156378.1"/>
    <property type="molecule type" value="Genomic_DNA"/>
</dbReference>
<accession>A0A839APV0</accession>
<dbReference type="AlphaFoldDB" id="A0A839APV0"/>
<organism evidence="1 2">
    <name type="scientific">Tenacibaculum pelagium</name>
    <dbReference type="NCBI Taxonomy" id="2759527"/>
    <lineage>
        <taxon>Bacteria</taxon>
        <taxon>Pseudomonadati</taxon>
        <taxon>Bacteroidota</taxon>
        <taxon>Flavobacteriia</taxon>
        <taxon>Flavobacteriales</taxon>
        <taxon>Flavobacteriaceae</taxon>
        <taxon>Tenacibaculum</taxon>
    </lineage>
</organism>
<proteinExistence type="predicted"/>
<gene>
    <name evidence="1" type="ORF">H3Z83_07610</name>
</gene>
<comment type="caution">
    <text evidence="1">The sequence shown here is derived from an EMBL/GenBank/DDBJ whole genome shotgun (WGS) entry which is preliminary data.</text>
</comment>
<reference evidence="1 2" key="1">
    <citation type="submission" date="2020-07" db="EMBL/GenBank/DDBJ databases">
        <title>Bacterium isolated from marine sediment.</title>
        <authorList>
            <person name="Shang D."/>
            <person name="Du Z.-J."/>
        </authorList>
    </citation>
    <scope>NUCLEOTIDE SEQUENCE [LARGE SCALE GENOMIC DNA]</scope>
    <source>
        <strain evidence="1 2">S7007</strain>
    </source>
</reference>
<name>A0A839APV0_9FLAO</name>